<proteinExistence type="predicted"/>
<name>A0A0E3SS68_METMT</name>
<dbReference type="GO" id="GO:0004525">
    <property type="term" value="F:ribonuclease III activity"/>
    <property type="evidence" value="ECO:0007669"/>
    <property type="project" value="InterPro"/>
</dbReference>
<evidence type="ECO:0000313" key="3">
    <source>
        <dbReference type="EMBL" id="AKB85981.1"/>
    </source>
</evidence>
<dbReference type="CDD" id="cd00593">
    <property type="entry name" value="RIBOc"/>
    <property type="match status" value="1"/>
</dbReference>
<accession>A0A0E3SS68</accession>
<feature type="domain" description="RNase III" evidence="2">
    <location>
        <begin position="66"/>
        <end position="213"/>
    </location>
</feature>
<keyword evidence="1" id="KW-0175">Coiled coil</keyword>
<dbReference type="Gene3D" id="1.10.1520.10">
    <property type="entry name" value="Ribonuclease III domain"/>
    <property type="match status" value="1"/>
</dbReference>
<dbReference type="PROSITE" id="PS50142">
    <property type="entry name" value="RNASE_3_2"/>
    <property type="match status" value="1"/>
</dbReference>
<dbReference type="STRING" id="1434104.MCMEM_1928"/>
<dbReference type="AlphaFoldDB" id="A0A0E3SS68"/>
<keyword evidence="4" id="KW-1185">Reference proteome</keyword>
<evidence type="ECO:0000259" key="2">
    <source>
        <dbReference type="PROSITE" id="PS50142"/>
    </source>
</evidence>
<protein>
    <recommendedName>
        <fullName evidence="2">RNase III domain-containing protein</fullName>
    </recommendedName>
</protein>
<dbReference type="Pfam" id="PF00636">
    <property type="entry name" value="Ribonuclease_3"/>
    <property type="match status" value="1"/>
</dbReference>
<dbReference type="SUPFAM" id="SSF69065">
    <property type="entry name" value="RNase III domain-like"/>
    <property type="match status" value="1"/>
</dbReference>
<dbReference type="HOGENOM" id="CLU_101654_0_0_2"/>
<sequence>MNESYSKLRWNVQGLFDNFLVIRNELEEELKLLPENSTRKRNKLQNFISQLEEMEETIQDIRNNKIVDIEKYLNHRFTEPNLIVLAFFQPETKVLFNKLKSHRFSRGNEFDFESYLNLDEAAKVLAFIGDSAISLAMTHVLWQPNISSTKELTENKSEFVSNKNMSKLCDKWSLFDFRLGATQEIENANKEKIEHAKGTIIEALFGVLYIECGLEKVITSVVHLK</sequence>
<dbReference type="KEGG" id="mmet:MCMEM_1928"/>
<dbReference type="InterPro" id="IPR036389">
    <property type="entry name" value="RNase_III_sf"/>
</dbReference>
<gene>
    <name evidence="3" type="ORF">MCMEM_1928</name>
</gene>
<dbReference type="InterPro" id="IPR000999">
    <property type="entry name" value="RNase_III_dom"/>
</dbReference>
<dbReference type="GO" id="GO:0006396">
    <property type="term" value="P:RNA processing"/>
    <property type="evidence" value="ECO:0007669"/>
    <property type="project" value="InterPro"/>
</dbReference>
<dbReference type="EMBL" id="CP009518">
    <property type="protein sequence ID" value="AKB85981.1"/>
    <property type="molecule type" value="Genomic_DNA"/>
</dbReference>
<dbReference type="Proteomes" id="UP000033048">
    <property type="component" value="Chromosome"/>
</dbReference>
<evidence type="ECO:0000256" key="1">
    <source>
        <dbReference type="SAM" id="Coils"/>
    </source>
</evidence>
<organism evidence="3 4">
    <name type="scientific">Methanococcoides methylutens MM1</name>
    <dbReference type="NCBI Taxonomy" id="1434104"/>
    <lineage>
        <taxon>Archaea</taxon>
        <taxon>Methanobacteriati</taxon>
        <taxon>Methanobacteriota</taxon>
        <taxon>Stenosarchaea group</taxon>
        <taxon>Methanomicrobia</taxon>
        <taxon>Methanosarcinales</taxon>
        <taxon>Methanosarcinaceae</taxon>
        <taxon>Methanococcoides</taxon>
    </lineage>
</organism>
<feature type="coiled-coil region" evidence="1">
    <location>
        <begin position="37"/>
        <end position="64"/>
    </location>
</feature>
<evidence type="ECO:0000313" key="4">
    <source>
        <dbReference type="Proteomes" id="UP000033048"/>
    </source>
</evidence>
<reference evidence="3 4" key="1">
    <citation type="submission" date="2014-07" db="EMBL/GenBank/DDBJ databases">
        <title>Methanogenic archaea and the global carbon cycle.</title>
        <authorList>
            <person name="Henriksen J.R."/>
            <person name="Luke J."/>
            <person name="Reinhart S."/>
            <person name="Benedict M.N."/>
            <person name="Youngblut N.D."/>
            <person name="Metcalf M.E."/>
            <person name="Whitaker R.J."/>
            <person name="Metcalf W.W."/>
        </authorList>
    </citation>
    <scope>NUCLEOTIDE SEQUENCE [LARGE SCALE GENOMIC DNA]</scope>
    <source>
        <strain evidence="3 4">MM1</strain>
    </source>
</reference>